<reference evidence="2" key="1">
    <citation type="submission" date="2016-10" db="EMBL/GenBank/DDBJ databases">
        <authorList>
            <person name="Varghese N."/>
            <person name="Submissions S."/>
        </authorList>
    </citation>
    <scope>NUCLEOTIDE SEQUENCE [LARGE SCALE GENOMIC DNA]</scope>
    <source>
        <strain evidence="2">DSM 123</strain>
    </source>
</reference>
<protein>
    <submittedName>
        <fullName evidence="1">Uncharacterized protein</fullName>
    </submittedName>
</protein>
<evidence type="ECO:0000313" key="1">
    <source>
        <dbReference type="EMBL" id="SEP12049.1"/>
    </source>
</evidence>
<dbReference type="Proteomes" id="UP000199615">
    <property type="component" value="Unassembled WGS sequence"/>
</dbReference>
<keyword evidence="2" id="KW-1185">Reference proteome</keyword>
<evidence type="ECO:0000313" key="2">
    <source>
        <dbReference type="Proteomes" id="UP000199615"/>
    </source>
</evidence>
<sequence>MNGRRTANLVFRIPLSGPEIWRAICQVADPQSKTFTAEDVAKYCETASTVISDYLRTLAKRGMVSRVTSRGTKFVITRDDTAPPFNPELQQLWTTMRTVQSFTAEELAYDSSTPDCSVSSAIAENYINRLIASGYVVQNKRRVGANSVAVYRLKPAMNSGPMAPTIVALSDVVFDLNTCTANLVEARVVVGHSRLSEGRI</sequence>
<name>A0A1H8V9F6_9BRAD</name>
<dbReference type="EMBL" id="FODT01000008">
    <property type="protein sequence ID" value="SEP12049.1"/>
    <property type="molecule type" value="Genomic_DNA"/>
</dbReference>
<gene>
    <name evidence="1" type="ORF">SAMN05444123_108142</name>
</gene>
<organism evidence="1 2">
    <name type="scientific">Rhodopseudomonas pseudopalustris</name>
    <dbReference type="NCBI Taxonomy" id="1513892"/>
    <lineage>
        <taxon>Bacteria</taxon>
        <taxon>Pseudomonadati</taxon>
        <taxon>Pseudomonadota</taxon>
        <taxon>Alphaproteobacteria</taxon>
        <taxon>Hyphomicrobiales</taxon>
        <taxon>Nitrobacteraceae</taxon>
        <taxon>Rhodopseudomonas</taxon>
    </lineage>
</organism>
<proteinExistence type="predicted"/>
<dbReference type="RefSeq" id="WP_092685213.1">
    <property type="nucleotide sequence ID" value="NZ_FODT01000008.1"/>
</dbReference>
<dbReference type="OrthoDB" id="8080957at2"/>
<accession>A0A1H8V9F6</accession>
<dbReference type="AlphaFoldDB" id="A0A1H8V9F6"/>